<keyword evidence="2" id="KW-1185">Reference proteome</keyword>
<dbReference type="Proteomes" id="UP001560685">
    <property type="component" value="Unassembled WGS sequence"/>
</dbReference>
<protein>
    <submittedName>
        <fullName evidence="1">Uncharacterized protein</fullName>
    </submittedName>
</protein>
<name>A0ABV3Z7J4_9PROT</name>
<reference evidence="1 2" key="1">
    <citation type="submission" date="2024-05" db="EMBL/GenBank/DDBJ databases">
        <title>Three bacterial strains, DH-69, EH-24, and ECK-19 isolated from coastal sediments.</title>
        <authorList>
            <person name="Ye Y.-Q."/>
            <person name="Du Z.-J."/>
        </authorList>
    </citation>
    <scope>NUCLEOTIDE SEQUENCE [LARGE SCALE GENOMIC DNA]</scope>
    <source>
        <strain evidence="1 2">ECK-19</strain>
    </source>
</reference>
<sequence length="47" mass="5315">MIEKMIENLYTALKEERLNPLFQYPGKLITLLPGLTESDANTVYDAG</sequence>
<organism evidence="1 2">
    <name type="scientific">Hyphococcus lacteus</name>
    <dbReference type="NCBI Taxonomy" id="3143536"/>
    <lineage>
        <taxon>Bacteria</taxon>
        <taxon>Pseudomonadati</taxon>
        <taxon>Pseudomonadota</taxon>
        <taxon>Alphaproteobacteria</taxon>
        <taxon>Parvularculales</taxon>
        <taxon>Parvularculaceae</taxon>
        <taxon>Hyphococcus</taxon>
    </lineage>
</organism>
<accession>A0ABV3Z7J4</accession>
<proteinExistence type="predicted"/>
<dbReference type="EMBL" id="JBEHZE010000004">
    <property type="protein sequence ID" value="MEX6634794.1"/>
    <property type="molecule type" value="Genomic_DNA"/>
</dbReference>
<evidence type="ECO:0000313" key="2">
    <source>
        <dbReference type="Proteomes" id="UP001560685"/>
    </source>
</evidence>
<evidence type="ECO:0000313" key="1">
    <source>
        <dbReference type="EMBL" id="MEX6634794.1"/>
    </source>
</evidence>
<dbReference type="RefSeq" id="WP_369314841.1">
    <property type="nucleotide sequence ID" value="NZ_JBEHZE010000004.1"/>
</dbReference>
<comment type="caution">
    <text evidence="1">The sequence shown here is derived from an EMBL/GenBank/DDBJ whole genome shotgun (WGS) entry which is preliminary data.</text>
</comment>
<gene>
    <name evidence="1" type="ORF">ABFZ84_14680</name>
</gene>